<dbReference type="GO" id="GO:0004601">
    <property type="term" value="F:peroxidase activity"/>
    <property type="evidence" value="ECO:0007669"/>
    <property type="project" value="UniProtKB-KW"/>
</dbReference>
<dbReference type="GO" id="GO:0006979">
    <property type="term" value="P:response to oxidative stress"/>
    <property type="evidence" value="ECO:0007669"/>
    <property type="project" value="InterPro"/>
</dbReference>
<dbReference type="EnsemblMetazoa" id="HelroT177002">
    <property type="protein sequence ID" value="HelroP177002"/>
    <property type="gene ID" value="HelroG177002"/>
</dbReference>
<keyword evidence="2" id="KW-0575">Peroxidase</keyword>
<comment type="similarity">
    <text evidence="1">Belongs to the glutathione peroxidase family.</text>
</comment>
<feature type="chain" id="PRO_5010980524" description="Glutathione peroxidase" evidence="4">
    <location>
        <begin position="33"/>
        <end position="109"/>
    </location>
</feature>
<protein>
    <recommendedName>
        <fullName evidence="8">Glutathione peroxidase</fullName>
    </recommendedName>
</protein>
<reference evidence="6" key="3">
    <citation type="submission" date="2015-06" db="UniProtKB">
        <authorList>
            <consortium name="EnsemblMetazoa"/>
        </authorList>
    </citation>
    <scope>IDENTIFICATION</scope>
</reference>
<evidence type="ECO:0000313" key="6">
    <source>
        <dbReference type="EnsemblMetazoa" id="HelroP177002"/>
    </source>
</evidence>
<dbReference type="HOGENOM" id="CLU_2186784_0_0_1"/>
<gene>
    <name evidence="6" type="primary">20206043</name>
    <name evidence="5" type="ORF">HELRODRAFT_177002</name>
</gene>
<organism evidence="6 7">
    <name type="scientific">Helobdella robusta</name>
    <name type="common">Californian leech</name>
    <dbReference type="NCBI Taxonomy" id="6412"/>
    <lineage>
        <taxon>Eukaryota</taxon>
        <taxon>Metazoa</taxon>
        <taxon>Spiralia</taxon>
        <taxon>Lophotrochozoa</taxon>
        <taxon>Annelida</taxon>
        <taxon>Clitellata</taxon>
        <taxon>Hirudinea</taxon>
        <taxon>Rhynchobdellida</taxon>
        <taxon>Glossiphoniidae</taxon>
        <taxon>Helobdella</taxon>
    </lineage>
</organism>
<reference evidence="5 7" key="2">
    <citation type="journal article" date="2013" name="Nature">
        <title>Insights into bilaterian evolution from three spiralian genomes.</title>
        <authorList>
            <person name="Simakov O."/>
            <person name="Marletaz F."/>
            <person name="Cho S.J."/>
            <person name="Edsinger-Gonzales E."/>
            <person name="Havlak P."/>
            <person name="Hellsten U."/>
            <person name="Kuo D.H."/>
            <person name="Larsson T."/>
            <person name="Lv J."/>
            <person name="Arendt D."/>
            <person name="Savage R."/>
            <person name="Osoegawa K."/>
            <person name="de Jong P."/>
            <person name="Grimwood J."/>
            <person name="Chapman J.A."/>
            <person name="Shapiro H."/>
            <person name="Aerts A."/>
            <person name="Otillar R.P."/>
            <person name="Terry A.Y."/>
            <person name="Boore J.L."/>
            <person name="Grigoriev I.V."/>
            <person name="Lindberg D.R."/>
            <person name="Seaver E.C."/>
            <person name="Weisblat D.A."/>
            <person name="Putnam N.H."/>
            <person name="Rokhsar D.S."/>
        </authorList>
    </citation>
    <scope>NUCLEOTIDE SEQUENCE</scope>
</reference>
<dbReference type="Proteomes" id="UP000015101">
    <property type="component" value="Unassembled WGS sequence"/>
</dbReference>
<evidence type="ECO:0000256" key="4">
    <source>
        <dbReference type="SAM" id="SignalP"/>
    </source>
</evidence>
<dbReference type="InterPro" id="IPR000889">
    <property type="entry name" value="Glutathione_peroxidase"/>
</dbReference>
<dbReference type="KEGG" id="hro:HELRODRAFT_177002"/>
<evidence type="ECO:0000313" key="5">
    <source>
        <dbReference type="EMBL" id="ESN98523.1"/>
    </source>
</evidence>
<proteinExistence type="inferred from homology"/>
<dbReference type="AlphaFoldDB" id="T1FB44"/>
<evidence type="ECO:0000313" key="7">
    <source>
        <dbReference type="Proteomes" id="UP000015101"/>
    </source>
</evidence>
<dbReference type="InterPro" id="IPR036249">
    <property type="entry name" value="Thioredoxin-like_sf"/>
</dbReference>
<dbReference type="SUPFAM" id="SSF52833">
    <property type="entry name" value="Thioredoxin-like"/>
    <property type="match status" value="1"/>
</dbReference>
<keyword evidence="7" id="KW-1185">Reference proteome</keyword>
<dbReference type="Gene3D" id="3.40.30.10">
    <property type="entry name" value="Glutaredoxin"/>
    <property type="match status" value="1"/>
</dbReference>
<dbReference type="EMBL" id="AMQM01005899">
    <property type="status" value="NOT_ANNOTATED_CDS"/>
    <property type="molecule type" value="Genomic_DNA"/>
</dbReference>
<evidence type="ECO:0008006" key="8">
    <source>
        <dbReference type="Google" id="ProtNLM"/>
    </source>
</evidence>
<dbReference type="PANTHER" id="PTHR11592">
    <property type="entry name" value="GLUTATHIONE PEROXIDASE"/>
    <property type="match status" value="1"/>
</dbReference>
<keyword evidence="4" id="KW-0732">Signal</keyword>
<dbReference type="PROSITE" id="PS51355">
    <property type="entry name" value="GLUTATHIONE_PEROXID_3"/>
    <property type="match status" value="1"/>
</dbReference>
<dbReference type="CTD" id="20206043"/>
<accession>T1FB44</accession>
<dbReference type="PANTHER" id="PTHR11592:SF78">
    <property type="entry name" value="GLUTATHIONE PEROXIDASE"/>
    <property type="match status" value="1"/>
</dbReference>
<evidence type="ECO:0000256" key="1">
    <source>
        <dbReference type="ARBA" id="ARBA00006926"/>
    </source>
</evidence>
<dbReference type="EMBL" id="KB097144">
    <property type="protein sequence ID" value="ESN98523.1"/>
    <property type="molecule type" value="Genomic_DNA"/>
</dbReference>
<evidence type="ECO:0000256" key="2">
    <source>
        <dbReference type="ARBA" id="ARBA00022559"/>
    </source>
</evidence>
<dbReference type="GeneID" id="20206043"/>
<dbReference type="RefSeq" id="XP_009023465.1">
    <property type="nucleotide sequence ID" value="XM_009025217.1"/>
</dbReference>
<reference evidence="7" key="1">
    <citation type="submission" date="2012-12" db="EMBL/GenBank/DDBJ databases">
        <authorList>
            <person name="Hellsten U."/>
            <person name="Grimwood J."/>
            <person name="Chapman J.A."/>
            <person name="Shapiro H."/>
            <person name="Aerts A."/>
            <person name="Otillar R.P."/>
            <person name="Terry A.Y."/>
            <person name="Boore J.L."/>
            <person name="Simakov O."/>
            <person name="Marletaz F."/>
            <person name="Cho S.-J."/>
            <person name="Edsinger-Gonzales E."/>
            <person name="Havlak P."/>
            <person name="Kuo D.-H."/>
            <person name="Larsson T."/>
            <person name="Lv J."/>
            <person name="Arendt D."/>
            <person name="Savage R."/>
            <person name="Osoegawa K."/>
            <person name="de Jong P."/>
            <person name="Lindberg D.R."/>
            <person name="Seaver E.C."/>
            <person name="Weisblat D.A."/>
            <person name="Putnam N.H."/>
            <person name="Grigoriev I.V."/>
            <person name="Rokhsar D.S."/>
        </authorList>
    </citation>
    <scope>NUCLEOTIDE SEQUENCE</scope>
</reference>
<keyword evidence="3" id="KW-0560">Oxidoreductase</keyword>
<feature type="signal peptide" evidence="4">
    <location>
        <begin position="1"/>
        <end position="32"/>
    </location>
</feature>
<dbReference type="OrthoDB" id="446890at2759"/>
<sequence>MTKKKKLLLSLLQQLLLWLMMLIVMTLHLGHAAVEAAIGATNWKNAHSIYDFSAVDIDGKLVSLERYRNIKWNFTKFLIDKHGHPFRRYAPKVNPKEIESDLVKLFMSP</sequence>
<name>T1FB44_HELRO</name>
<dbReference type="InParanoid" id="T1FB44"/>
<evidence type="ECO:0000256" key="3">
    <source>
        <dbReference type="ARBA" id="ARBA00023002"/>
    </source>
</evidence>
<dbReference type="STRING" id="6412.T1FB44"/>